<dbReference type="Gene3D" id="2.60.40.740">
    <property type="match status" value="1"/>
</dbReference>
<organism evidence="1 2">
    <name type="scientific">Longicatena caecimuris</name>
    <dbReference type="NCBI Taxonomy" id="1796635"/>
    <lineage>
        <taxon>Bacteria</taxon>
        <taxon>Bacillati</taxon>
        <taxon>Bacillota</taxon>
        <taxon>Erysipelotrichia</taxon>
        <taxon>Erysipelotrichales</taxon>
        <taxon>Erysipelotrichaceae</taxon>
        <taxon>Longicatena</taxon>
    </lineage>
</organism>
<keyword evidence="2" id="KW-1185">Reference proteome</keyword>
<comment type="caution">
    <text evidence="1">The sequence shown here is derived from an EMBL/GenBank/DDBJ whole genome shotgun (WGS) entry which is preliminary data.</text>
</comment>
<sequence>MTTEFKNLLEDVETAKSFYEKMAAEIHRSPSTIAITAAKTATASAPSVTLTDIGLGYYLICAKHGVEQVYTPTGFNIAPVEEEGTWSVNDQTVTMKSSTPTIVKTVIDPTDTTVAITDSVCYQLTAQIPTYPEDASAITFAIGDKLSEGLTLKPDTIAVKDASGKEIAATNYDVKKDPGKTAKLTDYTFEIVFKEAYIKTNPMLNVQVTYDAEVNDKALTMDALKNIAYIGYNHDPYDIQSYKEKTTENWYILMGLRY</sequence>
<gene>
    <name evidence="1" type="ORF">EDD61_102111</name>
</gene>
<proteinExistence type="predicted"/>
<dbReference type="NCBIfam" id="TIGR04226">
    <property type="entry name" value="RrgB_K2N_iso_D2"/>
    <property type="match status" value="1"/>
</dbReference>
<dbReference type="RefSeq" id="WP_207900934.1">
    <property type="nucleotide sequence ID" value="NZ_JANKBG010000002.1"/>
</dbReference>
<protein>
    <submittedName>
        <fullName evidence="1">Fimbrial isopeptide formation D2 family protein</fullName>
    </submittedName>
</protein>
<dbReference type="Proteomes" id="UP000295773">
    <property type="component" value="Unassembled WGS sequence"/>
</dbReference>
<accession>A0A4R3TL41</accession>
<evidence type="ECO:0000313" key="2">
    <source>
        <dbReference type="Proteomes" id="UP000295773"/>
    </source>
</evidence>
<evidence type="ECO:0000313" key="1">
    <source>
        <dbReference type="EMBL" id="TCU63108.1"/>
    </source>
</evidence>
<dbReference type="AlphaFoldDB" id="A0A4R3TL41"/>
<reference evidence="1 2" key="1">
    <citation type="submission" date="2019-03" db="EMBL/GenBank/DDBJ databases">
        <title>Genomic Encyclopedia of Type Strains, Phase IV (KMG-IV): sequencing the most valuable type-strain genomes for metagenomic binning, comparative biology and taxonomic classification.</title>
        <authorList>
            <person name="Goeker M."/>
        </authorList>
    </citation>
    <scope>NUCLEOTIDE SEQUENCE [LARGE SCALE GENOMIC DNA]</scope>
    <source>
        <strain evidence="1 2">DSM 29481</strain>
    </source>
</reference>
<dbReference type="InterPro" id="IPR026466">
    <property type="entry name" value="Fim_isopep_form_D2_dom"/>
</dbReference>
<dbReference type="EMBL" id="SMBP01000002">
    <property type="protein sequence ID" value="TCU63108.1"/>
    <property type="molecule type" value="Genomic_DNA"/>
</dbReference>
<name>A0A4R3TL41_9FIRM</name>